<reference evidence="2 3" key="1">
    <citation type="submission" date="2019-12" db="EMBL/GenBank/DDBJ databases">
        <title>Whole-genome sequencing of Allorhizobium vitis.</title>
        <authorList>
            <person name="Gan H.M."/>
            <person name="Szegedi E."/>
            <person name="Burr T."/>
            <person name="Savka M.A."/>
        </authorList>
    </citation>
    <scope>NUCLEOTIDE SEQUENCE [LARGE SCALE GENOMIC DNA]</scope>
    <source>
        <strain evidence="2 3">CG516</strain>
    </source>
</reference>
<evidence type="ECO:0000313" key="2">
    <source>
        <dbReference type="EMBL" id="MUZ72949.1"/>
    </source>
</evidence>
<feature type="compositionally biased region" description="Basic and acidic residues" evidence="1">
    <location>
        <begin position="42"/>
        <end position="62"/>
    </location>
</feature>
<name>A0A6L6VFK9_AGRVI</name>
<feature type="region of interest" description="Disordered" evidence="1">
    <location>
        <begin position="1"/>
        <end position="68"/>
    </location>
</feature>
<dbReference type="EMBL" id="WPHR01000005">
    <property type="protein sequence ID" value="MUZ72949.1"/>
    <property type="molecule type" value="Genomic_DNA"/>
</dbReference>
<gene>
    <name evidence="2" type="ORF">GOZ90_09665</name>
</gene>
<sequence>MMMSRTEAAASATRYSEQNSASQQLMTRRYDAEVSGIGARSPSERAAAERQRLEAEPVDPARESQSTRALRIDQQVDLMVRRSQQQAADAQRDRAMNLDKTLADQQAELDLLGKTGGAAAALRKEYELISQLRMDAARNGTEVDQKELSLIHEKTAAYAPLCDFYDQTAFAAGFNIENEE</sequence>
<dbReference type="Proteomes" id="UP000477951">
    <property type="component" value="Unassembled WGS sequence"/>
</dbReference>
<organism evidence="2 3">
    <name type="scientific">Agrobacterium vitis</name>
    <name type="common">Rhizobium vitis</name>
    <dbReference type="NCBI Taxonomy" id="373"/>
    <lineage>
        <taxon>Bacteria</taxon>
        <taxon>Pseudomonadati</taxon>
        <taxon>Pseudomonadota</taxon>
        <taxon>Alphaproteobacteria</taxon>
        <taxon>Hyphomicrobiales</taxon>
        <taxon>Rhizobiaceae</taxon>
        <taxon>Rhizobium/Agrobacterium group</taxon>
        <taxon>Agrobacterium</taxon>
    </lineage>
</organism>
<protein>
    <submittedName>
        <fullName evidence="2">Uncharacterized protein</fullName>
    </submittedName>
</protein>
<evidence type="ECO:0000256" key="1">
    <source>
        <dbReference type="SAM" id="MobiDB-lite"/>
    </source>
</evidence>
<proteinExistence type="predicted"/>
<evidence type="ECO:0000313" key="3">
    <source>
        <dbReference type="Proteomes" id="UP000477951"/>
    </source>
</evidence>
<comment type="caution">
    <text evidence="2">The sequence shown here is derived from an EMBL/GenBank/DDBJ whole genome shotgun (WGS) entry which is preliminary data.</text>
</comment>
<dbReference type="AlphaFoldDB" id="A0A6L6VFK9"/>
<accession>A0A6L6VFK9</accession>
<feature type="compositionally biased region" description="Polar residues" evidence="1">
    <location>
        <begin position="13"/>
        <end position="26"/>
    </location>
</feature>